<gene>
    <name evidence="1" type="ordered locus">Mbar_A2370</name>
</gene>
<dbReference type="eggNOG" id="arCOG05205">
    <property type="taxonomic scope" value="Archaea"/>
</dbReference>
<reference evidence="1" key="1">
    <citation type="submission" date="2006-06" db="EMBL/GenBank/DDBJ databases">
        <title>Complete sequence of chromosome 1 of Methanosarcina barkeri str. fusaro.</title>
        <authorList>
            <person name="Copeland A."/>
            <person name="Lucas S."/>
            <person name="Lapidus A."/>
            <person name="Barry K."/>
            <person name="Detter J.C."/>
            <person name="Glavina T."/>
            <person name="Hammon N."/>
            <person name="Israni S."/>
            <person name="Pitluck S."/>
            <person name="Goodwin L.A."/>
            <person name="Saunders E.H."/>
            <person name="Schmutz J."/>
            <person name="Larimer F."/>
            <person name="Land M."/>
            <person name="Anderson I."/>
            <person name="Richardson P."/>
        </authorList>
    </citation>
    <scope>NUCLEOTIDE SEQUENCE</scope>
    <source>
        <strain evidence="1">Fusaro</strain>
    </source>
</reference>
<dbReference type="AlphaFoldDB" id="Q46A01"/>
<dbReference type="HOGENOM" id="CLU_169676_0_0_2"/>
<name>Q46A01_METBF</name>
<proteinExistence type="predicted"/>
<accession>Q46A01</accession>
<dbReference type="STRING" id="269797.Mbar_A2370"/>
<evidence type="ECO:0000313" key="1">
    <source>
        <dbReference type="EMBL" id="AAZ71291.1"/>
    </source>
</evidence>
<protein>
    <submittedName>
        <fullName evidence="1">Uncharacterized protein</fullName>
    </submittedName>
</protein>
<dbReference type="KEGG" id="mba:Mbar_A2370"/>
<dbReference type="EMBL" id="CP000099">
    <property type="protein sequence ID" value="AAZ71291.1"/>
    <property type="molecule type" value="Genomic_DNA"/>
</dbReference>
<sequence>MILYNDVFIRGKRIKNMDFTGTWHIYEMELWDEDYFNMEVQAYITIKPDNMGNFQFGLVDGFIDGKIVDYVDGKRFEFTWEGNEECDYVFGSGWVRIKEKDVLEGEFRFHLGDSSTFLARRAK</sequence>
<dbReference type="PaxDb" id="269797-Mbar_A2370"/>
<organism evidence="1">
    <name type="scientific">Methanosarcina barkeri (strain Fusaro / DSM 804)</name>
    <dbReference type="NCBI Taxonomy" id="269797"/>
    <lineage>
        <taxon>Archaea</taxon>
        <taxon>Methanobacteriati</taxon>
        <taxon>Methanobacteriota</taxon>
        <taxon>Stenosarchaea group</taxon>
        <taxon>Methanomicrobia</taxon>
        <taxon>Methanosarcinales</taxon>
        <taxon>Methanosarcinaceae</taxon>
        <taxon>Methanosarcina</taxon>
    </lineage>
</organism>